<reference evidence="2 3" key="1">
    <citation type="submission" date="2019-09" db="EMBL/GenBank/DDBJ databases">
        <authorList>
            <person name="Chandra G."/>
            <person name="Truman W A."/>
        </authorList>
    </citation>
    <scope>NUCLEOTIDE SEQUENCE [LARGE SCALE GENOMIC DNA]</scope>
    <source>
        <strain evidence="2">PS928</strain>
    </source>
</reference>
<name>A0A5E7VEZ8_PSEFL</name>
<organism evidence="2 3">
    <name type="scientific">Pseudomonas fluorescens</name>
    <dbReference type="NCBI Taxonomy" id="294"/>
    <lineage>
        <taxon>Bacteria</taxon>
        <taxon>Pseudomonadati</taxon>
        <taxon>Pseudomonadota</taxon>
        <taxon>Gammaproteobacteria</taxon>
        <taxon>Pseudomonadales</taxon>
        <taxon>Pseudomonadaceae</taxon>
        <taxon>Pseudomonas</taxon>
    </lineage>
</organism>
<dbReference type="Pfam" id="PF01882">
    <property type="entry name" value="DUF58"/>
    <property type="match status" value="1"/>
</dbReference>
<evidence type="ECO:0000313" key="3">
    <source>
        <dbReference type="Proteomes" id="UP000381378"/>
    </source>
</evidence>
<feature type="domain" description="DUF58" evidence="1">
    <location>
        <begin position="73"/>
        <end position="281"/>
    </location>
</feature>
<protein>
    <recommendedName>
        <fullName evidence="1">DUF58 domain-containing protein</fullName>
    </recommendedName>
</protein>
<dbReference type="PANTHER" id="PTHR33608">
    <property type="entry name" value="BLL2464 PROTEIN"/>
    <property type="match status" value="1"/>
</dbReference>
<accession>A0A5E7VEZ8</accession>
<dbReference type="PANTHER" id="PTHR33608:SF12">
    <property type="entry name" value="DUF58 DOMAIN-CONTAINING PROTEIN"/>
    <property type="match status" value="1"/>
</dbReference>
<dbReference type="AlphaFoldDB" id="A0A5E7VEZ8"/>
<evidence type="ECO:0000259" key="1">
    <source>
        <dbReference type="Pfam" id="PF01882"/>
    </source>
</evidence>
<evidence type="ECO:0000313" key="2">
    <source>
        <dbReference type="EMBL" id="VVQ20738.1"/>
    </source>
</evidence>
<gene>
    <name evidence="2" type="ORF">PS928_05051</name>
</gene>
<dbReference type="Proteomes" id="UP000381378">
    <property type="component" value="Unassembled WGS sequence"/>
</dbReference>
<dbReference type="OrthoDB" id="9776116at2"/>
<proteinExistence type="predicted"/>
<sequence length="332" mass="37445">MGRRRLKLMTTLPWQRTAPTAVNEEGIYVDLAHLVALRTASRGLSLLPQPLPGSLLTGAHDSRLRGRGLNFEELRPYWAGDDARLIDWQVTARLRKPFIRQFAEERDRPLLLLVDQRMNQFFGSQRAMKSVLAAELAALAGWIGLAQQDRVGALIFGDTLIDELRPNRGSAYLLQTLKVLVQHNRALSADLQHDAPEQLNQVLRRAIRLARHDHLILLISDFHGLDEQTHRLLAELGRHNNVVACWTHDPLLAGPLPSSRLVVSQGERQMTVDLRHGTQRRELEQLQATRLEALHHSSRQLGIPLLPISSAAPCAEQLHRLLGQLTARHTRP</sequence>
<dbReference type="EMBL" id="CABVJF010000023">
    <property type="protein sequence ID" value="VVQ20738.1"/>
    <property type="molecule type" value="Genomic_DNA"/>
</dbReference>
<dbReference type="InterPro" id="IPR002881">
    <property type="entry name" value="DUF58"/>
</dbReference>